<dbReference type="RefSeq" id="WP_154430427.1">
    <property type="nucleotide sequence ID" value="NZ_VUNI01000019.1"/>
</dbReference>
<protein>
    <submittedName>
        <fullName evidence="1">Uncharacterized protein</fullName>
    </submittedName>
</protein>
<keyword evidence="2" id="KW-1185">Reference proteome</keyword>
<dbReference type="Proteomes" id="UP000474024">
    <property type="component" value="Unassembled WGS sequence"/>
</dbReference>
<evidence type="ECO:0000313" key="2">
    <source>
        <dbReference type="Proteomes" id="UP000474024"/>
    </source>
</evidence>
<dbReference type="EMBL" id="VUNI01000019">
    <property type="protein sequence ID" value="MST75457.1"/>
    <property type="molecule type" value="Genomic_DNA"/>
</dbReference>
<organism evidence="1 2">
    <name type="scientific">Roseburia porci</name>
    <dbReference type="NCBI Taxonomy" id="2605790"/>
    <lineage>
        <taxon>Bacteria</taxon>
        <taxon>Bacillati</taxon>
        <taxon>Bacillota</taxon>
        <taxon>Clostridia</taxon>
        <taxon>Lachnospirales</taxon>
        <taxon>Lachnospiraceae</taxon>
        <taxon>Roseburia</taxon>
    </lineage>
</organism>
<sequence length="132" mass="15354">MSNIHKYPTISFRISDRDRREIEARIKASGMLKKDYFTRSCIYNRICVVGKKETVCRLVECVRQMQEDMHILADELYRDGRIKGKCSPVDGREYDELGELAFDYVAMLNAVIAVLDGAKYLWENTDEKQPHA</sequence>
<comment type="caution">
    <text evidence="1">The sequence shown here is derived from an EMBL/GenBank/DDBJ whole genome shotgun (WGS) entry which is preliminary data.</text>
</comment>
<proteinExistence type="predicted"/>
<name>A0A6L5YTJ3_9FIRM</name>
<dbReference type="Pfam" id="PF21983">
    <property type="entry name" value="NikA-like"/>
    <property type="match status" value="1"/>
</dbReference>
<accession>A0A6L5YTJ3</accession>
<evidence type="ECO:0000313" key="1">
    <source>
        <dbReference type="EMBL" id="MST75457.1"/>
    </source>
</evidence>
<reference evidence="1 2" key="1">
    <citation type="submission" date="2019-08" db="EMBL/GenBank/DDBJ databases">
        <title>In-depth cultivation of the pig gut microbiome towards novel bacterial diversity and tailored functional studies.</title>
        <authorList>
            <person name="Wylensek D."/>
            <person name="Hitch T.C.A."/>
            <person name="Clavel T."/>
        </authorList>
    </citation>
    <scope>NUCLEOTIDE SEQUENCE [LARGE SCALE GENOMIC DNA]</scope>
    <source>
        <strain evidence="1 2">MUC/MUC-530-WT-4D</strain>
    </source>
</reference>
<gene>
    <name evidence="1" type="ORF">FYJ75_10580</name>
</gene>
<dbReference type="AlphaFoldDB" id="A0A6L5YTJ3"/>
<dbReference type="InterPro" id="IPR053842">
    <property type="entry name" value="NikA-like"/>
</dbReference>